<evidence type="ECO:0000313" key="3">
    <source>
        <dbReference type="Proteomes" id="UP001141183"/>
    </source>
</evidence>
<dbReference type="RefSeq" id="WP_008681363.1">
    <property type="nucleotide sequence ID" value="NZ_BAAACM010000013.1"/>
</dbReference>
<dbReference type="InterPro" id="IPR016181">
    <property type="entry name" value="Acyl_CoA_acyltransferase"/>
</dbReference>
<organism evidence="2 3">
    <name type="scientific">Clostridium tertium</name>
    <dbReference type="NCBI Taxonomy" id="1559"/>
    <lineage>
        <taxon>Bacteria</taxon>
        <taxon>Bacillati</taxon>
        <taxon>Bacillota</taxon>
        <taxon>Clostridia</taxon>
        <taxon>Eubacteriales</taxon>
        <taxon>Clostridiaceae</taxon>
        <taxon>Clostridium</taxon>
    </lineage>
</organism>
<reference evidence="2" key="1">
    <citation type="submission" date="2022-05" db="EMBL/GenBank/DDBJ databases">
        <title>Draft genome sequence of Clostridium tertium strain CP3 isolated from Peru.</title>
        <authorList>
            <person name="Hurtado R."/>
            <person name="Lima L."/>
            <person name="Sousa T."/>
            <person name="Jaiswal A.K."/>
            <person name="Tiwari S."/>
            <person name="Maturrano L."/>
            <person name="Brenig B."/>
            <person name="Azevedo V."/>
        </authorList>
    </citation>
    <scope>NUCLEOTIDE SEQUENCE</scope>
    <source>
        <strain evidence="2">CP3</strain>
    </source>
</reference>
<dbReference type="SUPFAM" id="SSF55729">
    <property type="entry name" value="Acyl-CoA N-acyltransferases (Nat)"/>
    <property type="match status" value="1"/>
</dbReference>
<evidence type="ECO:0000313" key="2">
    <source>
        <dbReference type="EMBL" id="MDC4239423.1"/>
    </source>
</evidence>
<comment type="caution">
    <text evidence="2">The sequence shown here is derived from an EMBL/GenBank/DDBJ whole genome shotgun (WGS) entry which is preliminary data.</text>
</comment>
<dbReference type="CDD" id="cd04301">
    <property type="entry name" value="NAT_SF"/>
    <property type="match status" value="1"/>
</dbReference>
<gene>
    <name evidence="2" type="ORF">NE398_04470</name>
</gene>
<accession>A0A9X4B1S1</accession>
<name>A0A9X4B1S1_9CLOT</name>
<dbReference type="Proteomes" id="UP001141183">
    <property type="component" value="Unassembled WGS sequence"/>
</dbReference>
<dbReference type="PANTHER" id="PTHR43415">
    <property type="entry name" value="SPERMIDINE N(1)-ACETYLTRANSFERASE"/>
    <property type="match status" value="1"/>
</dbReference>
<dbReference type="PROSITE" id="PS51186">
    <property type="entry name" value="GNAT"/>
    <property type="match status" value="1"/>
</dbReference>
<evidence type="ECO:0000259" key="1">
    <source>
        <dbReference type="PROSITE" id="PS51186"/>
    </source>
</evidence>
<dbReference type="AlphaFoldDB" id="A0A9X4B1S1"/>
<keyword evidence="3" id="KW-1185">Reference proteome</keyword>
<dbReference type="PANTHER" id="PTHR43415:SF3">
    <property type="entry name" value="GNAT-FAMILY ACETYLTRANSFERASE"/>
    <property type="match status" value="1"/>
</dbReference>
<proteinExistence type="predicted"/>
<dbReference type="EMBL" id="JAMRYU010000003">
    <property type="protein sequence ID" value="MDC4239423.1"/>
    <property type="molecule type" value="Genomic_DNA"/>
</dbReference>
<dbReference type="GO" id="GO:0016747">
    <property type="term" value="F:acyltransferase activity, transferring groups other than amino-acyl groups"/>
    <property type="evidence" value="ECO:0007669"/>
    <property type="project" value="InterPro"/>
</dbReference>
<protein>
    <submittedName>
        <fullName evidence="2">GNAT family N-acetyltransferase</fullName>
    </submittedName>
</protein>
<dbReference type="Gene3D" id="3.40.630.30">
    <property type="match status" value="1"/>
</dbReference>
<sequence length="171" mass="20162">MIYGENIYLRDPVREDIDILYDTCADKDVLKYNGLSTGIMTKEYIRSQFHHFTKPNKKEMVIVTKDSDLIGYVYYKENSYTRDVYSIGITIGKEYWGNGYGKDSIRTLCKYLFNNRKAHKVELEVVKENIRAINCYKKCGFKEEGVRRSKYYICGKYLDTIVMGLLKEEFI</sequence>
<dbReference type="GeneID" id="93043425"/>
<dbReference type="InterPro" id="IPR000182">
    <property type="entry name" value="GNAT_dom"/>
</dbReference>
<feature type="domain" description="N-acetyltransferase" evidence="1">
    <location>
        <begin position="7"/>
        <end position="168"/>
    </location>
</feature>
<dbReference type="Pfam" id="PF13302">
    <property type="entry name" value="Acetyltransf_3"/>
    <property type="match status" value="1"/>
</dbReference>